<dbReference type="GO" id="GO:0005783">
    <property type="term" value="C:endoplasmic reticulum"/>
    <property type="evidence" value="ECO:0007669"/>
    <property type="project" value="TreeGrafter"/>
</dbReference>
<dbReference type="Proteomes" id="UP000887564">
    <property type="component" value="Unplaced"/>
</dbReference>
<dbReference type="SUPFAM" id="SSF48371">
    <property type="entry name" value="ARM repeat"/>
    <property type="match status" value="1"/>
</dbReference>
<dbReference type="Gene3D" id="1.25.10.10">
    <property type="entry name" value="Leucine-rich Repeat Variant"/>
    <property type="match status" value="1"/>
</dbReference>
<dbReference type="GO" id="GO:0030126">
    <property type="term" value="C:COPI vesicle coat"/>
    <property type="evidence" value="ECO:0007669"/>
    <property type="project" value="TreeGrafter"/>
</dbReference>
<dbReference type="InterPro" id="IPR002553">
    <property type="entry name" value="Clathrin/coatomer_adapt-like_N"/>
</dbReference>
<feature type="domain" description="Clathrin/coatomer adaptor adaptin-like N-terminal" evidence="1">
    <location>
        <begin position="29"/>
        <end position="146"/>
    </location>
</feature>
<dbReference type="Pfam" id="PF01602">
    <property type="entry name" value="Adaptin_N"/>
    <property type="match status" value="1"/>
</dbReference>
<proteinExistence type="predicted"/>
<dbReference type="InterPro" id="IPR016024">
    <property type="entry name" value="ARM-type_fold"/>
</dbReference>
<evidence type="ECO:0000313" key="3">
    <source>
        <dbReference type="WBParaSite" id="PEQ_0000256001-mRNA-1"/>
    </source>
</evidence>
<dbReference type="GO" id="GO:0006891">
    <property type="term" value="P:intra-Golgi vesicle-mediated transport"/>
    <property type="evidence" value="ECO:0007669"/>
    <property type="project" value="TreeGrafter"/>
</dbReference>
<sequence>MKSRVPAIYMLIWIKRPFYKRDTRSSSFQARAFNDTPINARKCSLILSKLLYLRQQGETIGRTEATEAFFAVTKLWQSKDANLRRLVYLAIKELCDISNDVIIVTSSLTKDMTGREDMYRAPAIRALCCIIDASMLQAIERYMKQVAFCFLSELFDIIIFPQCSLIGADVIREIRVCICRVFYPFPSLFP</sequence>
<dbReference type="GO" id="GO:0009306">
    <property type="term" value="P:protein secretion"/>
    <property type="evidence" value="ECO:0007669"/>
    <property type="project" value="TreeGrafter"/>
</dbReference>
<accession>A0A914RCV2</accession>
<dbReference type="GO" id="GO:0006888">
    <property type="term" value="P:endoplasmic reticulum to Golgi vesicle-mediated transport"/>
    <property type="evidence" value="ECO:0007669"/>
    <property type="project" value="TreeGrafter"/>
</dbReference>
<dbReference type="GO" id="GO:0072384">
    <property type="term" value="P:organelle transport along microtubule"/>
    <property type="evidence" value="ECO:0007669"/>
    <property type="project" value="TreeGrafter"/>
</dbReference>
<reference evidence="3" key="1">
    <citation type="submission" date="2022-11" db="UniProtKB">
        <authorList>
            <consortium name="WormBaseParasite"/>
        </authorList>
    </citation>
    <scope>IDENTIFICATION</scope>
</reference>
<evidence type="ECO:0000313" key="2">
    <source>
        <dbReference type="Proteomes" id="UP000887564"/>
    </source>
</evidence>
<dbReference type="InterPro" id="IPR011989">
    <property type="entry name" value="ARM-like"/>
</dbReference>
<dbReference type="GO" id="GO:0000139">
    <property type="term" value="C:Golgi membrane"/>
    <property type="evidence" value="ECO:0007669"/>
    <property type="project" value="TreeGrafter"/>
</dbReference>
<dbReference type="InterPro" id="IPR017106">
    <property type="entry name" value="Coatomer_gsu"/>
</dbReference>
<dbReference type="PANTHER" id="PTHR10261:SF0">
    <property type="entry name" value="COATOMER SUBUNIT GAMMA-2"/>
    <property type="match status" value="1"/>
</dbReference>
<dbReference type="PANTHER" id="PTHR10261">
    <property type="entry name" value="COATOMER SUBUNIT GAMMA"/>
    <property type="match status" value="1"/>
</dbReference>
<dbReference type="WBParaSite" id="PEQ_0000256001-mRNA-1">
    <property type="protein sequence ID" value="PEQ_0000256001-mRNA-1"/>
    <property type="gene ID" value="PEQ_0000256001"/>
</dbReference>
<name>A0A914RCV2_PAREQ</name>
<evidence type="ECO:0000259" key="1">
    <source>
        <dbReference type="Pfam" id="PF01602"/>
    </source>
</evidence>
<keyword evidence="2" id="KW-1185">Reference proteome</keyword>
<organism evidence="2 3">
    <name type="scientific">Parascaris equorum</name>
    <name type="common">Equine roundworm</name>
    <dbReference type="NCBI Taxonomy" id="6256"/>
    <lineage>
        <taxon>Eukaryota</taxon>
        <taxon>Metazoa</taxon>
        <taxon>Ecdysozoa</taxon>
        <taxon>Nematoda</taxon>
        <taxon>Chromadorea</taxon>
        <taxon>Rhabditida</taxon>
        <taxon>Spirurina</taxon>
        <taxon>Ascaridomorpha</taxon>
        <taxon>Ascaridoidea</taxon>
        <taxon>Ascarididae</taxon>
        <taxon>Parascaris</taxon>
    </lineage>
</organism>
<dbReference type="AlphaFoldDB" id="A0A914RCV2"/>
<dbReference type="GO" id="GO:0005793">
    <property type="term" value="C:endoplasmic reticulum-Golgi intermediate compartment"/>
    <property type="evidence" value="ECO:0007669"/>
    <property type="project" value="TreeGrafter"/>
</dbReference>
<protein>
    <submittedName>
        <fullName evidence="3">Clathrin/coatomer adaptor adaptin-like N-terminal domain-containing protein</fullName>
    </submittedName>
</protein>
<dbReference type="GO" id="GO:0006886">
    <property type="term" value="P:intracellular protein transport"/>
    <property type="evidence" value="ECO:0007669"/>
    <property type="project" value="InterPro"/>
</dbReference>